<comment type="caution">
    <text evidence="2">The sequence shown here is derived from an EMBL/GenBank/DDBJ whole genome shotgun (WGS) entry which is preliminary data.</text>
</comment>
<keyword evidence="3" id="KW-1185">Reference proteome</keyword>
<sequence length="98" mass="11208">MSFHLVLSVVYGVLTCVTKINVYCDQRKHGDCRINLRVNHAYYNVCKSFIDALPFLQLLLINITKPHNQRPLNTNQNKAVFLGTYGLNYVCDVESPYG</sequence>
<proteinExistence type="predicted"/>
<evidence type="ECO:0000256" key="1">
    <source>
        <dbReference type="SAM" id="SignalP"/>
    </source>
</evidence>
<name>A0AAD9N6R0_RIDPI</name>
<organism evidence="2 3">
    <name type="scientific">Ridgeia piscesae</name>
    <name type="common">Tubeworm</name>
    <dbReference type="NCBI Taxonomy" id="27915"/>
    <lineage>
        <taxon>Eukaryota</taxon>
        <taxon>Metazoa</taxon>
        <taxon>Spiralia</taxon>
        <taxon>Lophotrochozoa</taxon>
        <taxon>Annelida</taxon>
        <taxon>Polychaeta</taxon>
        <taxon>Sedentaria</taxon>
        <taxon>Canalipalpata</taxon>
        <taxon>Sabellida</taxon>
        <taxon>Siboglinidae</taxon>
        <taxon>Ridgeia</taxon>
    </lineage>
</organism>
<dbReference type="Proteomes" id="UP001209878">
    <property type="component" value="Unassembled WGS sequence"/>
</dbReference>
<dbReference type="EMBL" id="JAODUO010001736">
    <property type="protein sequence ID" value="KAK2159187.1"/>
    <property type="molecule type" value="Genomic_DNA"/>
</dbReference>
<gene>
    <name evidence="2" type="ORF">NP493_1739g00000</name>
</gene>
<accession>A0AAD9N6R0</accession>
<keyword evidence="1" id="KW-0732">Signal</keyword>
<dbReference type="AlphaFoldDB" id="A0AAD9N6R0"/>
<evidence type="ECO:0000313" key="3">
    <source>
        <dbReference type="Proteomes" id="UP001209878"/>
    </source>
</evidence>
<protein>
    <recommendedName>
        <fullName evidence="4">Secreted protein</fullName>
    </recommendedName>
</protein>
<feature type="signal peptide" evidence="1">
    <location>
        <begin position="1"/>
        <end position="19"/>
    </location>
</feature>
<evidence type="ECO:0000313" key="2">
    <source>
        <dbReference type="EMBL" id="KAK2159187.1"/>
    </source>
</evidence>
<evidence type="ECO:0008006" key="4">
    <source>
        <dbReference type="Google" id="ProtNLM"/>
    </source>
</evidence>
<feature type="chain" id="PRO_5042205025" description="Secreted protein" evidence="1">
    <location>
        <begin position="20"/>
        <end position="98"/>
    </location>
</feature>
<reference evidence="2" key="1">
    <citation type="journal article" date="2023" name="Mol. Biol. Evol.">
        <title>Third-Generation Sequencing Reveals the Adaptive Role of the Epigenome in Three Deep-Sea Polychaetes.</title>
        <authorList>
            <person name="Perez M."/>
            <person name="Aroh O."/>
            <person name="Sun Y."/>
            <person name="Lan Y."/>
            <person name="Juniper S.K."/>
            <person name="Young C.R."/>
            <person name="Angers B."/>
            <person name="Qian P.Y."/>
        </authorList>
    </citation>
    <scope>NUCLEOTIDE SEQUENCE</scope>
    <source>
        <strain evidence="2">R07B-5</strain>
    </source>
</reference>